<feature type="transmembrane region" description="Helical" evidence="5">
    <location>
        <begin position="6"/>
        <end position="25"/>
    </location>
</feature>
<dbReference type="SUPFAM" id="SSF161084">
    <property type="entry name" value="MAPEG domain-like"/>
    <property type="match status" value="1"/>
</dbReference>
<dbReference type="PANTHER" id="PTHR35814:SF1">
    <property type="entry name" value="GLUTATHIONE S-TRANSFERASE-RELATED"/>
    <property type="match status" value="1"/>
</dbReference>
<dbReference type="Gene3D" id="1.20.120.550">
    <property type="entry name" value="Membrane associated eicosanoid/glutathione metabolism-like domain"/>
    <property type="match status" value="1"/>
</dbReference>
<comment type="subcellular location">
    <subcellularLocation>
        <location evidence="1">Membrane</location>
    </subcellularLocation>
</comment>
<dbReference type="InterPro" id="IPR001129">
    <property type="entry name" value="Membr-assoc_MAPEG"/>
</dbReference>
<protein>
    <submittedName>
        <fullName evidence="6">Inner membrane protein YecN</fullName>
    </submittedName>
</protein>
<dbReference type="InterPro" id="IPR023352">
    <property type="entry name" value="MAPEG-like_dom_sf"/>
</dbReference>
<dbReference type="EMBL" id="FWFW01000005">
    <property type="protein sequence ID" value="SLN41226.1"/>
    <property type="molecule type" value="Genomic_DNA"/>
</dbReference>
<dbReference type="GO" id="GO:0016020">
    <property type="term" value="C:membrane"/>
    <property type="evidence" value="ECO:0007669"/>
    <property type="project" value="UniProtKB-SubCell"/>
</dbReference>
<evidence type="ECO:0000256" key="4">
    <source>
        <dbReference type="ARBA" id="ARBA00023136"/>
    </source>
</evidence>
<organism evidence="6 7">
    <name type="scientific">Pacificibacter marinus</name>
    <dbReference type="NCBI Taxonomy" id="658057"/>
    <lineage>
        <taxon>Bacteria</taxon>
        <taxon>Pseudomonadati</taxon>
        <taxon>Pseudomonadota</taxon>
        <taxon>Alphaproteobacteria</taxon>
        <taxon>Rhodobacterales</taxon>
        <taxon>Roseobacteraceae</taxon>
        <taxon>Pacificibacter</taxon>
    </lineage>
</organism>
<feature type="transmembrane region" description="Helical" evidence="5">
    <location>
        <begin position="105"/>
        <end position="129"/>
    </location>
</feature>
<keyword evidence="3 5" id="KW-1133">Transmembrane helix</keyword>
<evidence type="ECO:0000256" key="1">
    <source>
        <dbReference type="ARBA" id="ARBA00004370"/>
    </source>
</evidence>
<evidence type="ECO:0000256" key="3">
    <source>
        <dbReference type="ARBA" id="ARBA00022989"/>
    </source>
</evidence>
<keyword evidence="2 5" id="KW-0812">Transmembrane</keyword>
<gene>
    <name evidence="6" type="primary">yecN</name>
    <name evidence="6" type="ORF">PAM7971_01897</name>
</gene>
<dbReference type="AlphaFoldDB" id="A0A1Y5SHY4"/>
<proteinExistence type="predicted"/>
<dbReference type="Pfam" id="PF01124">
    <property type="entry name" value="MAPEG"/>
    <property type="match status" value="1"/>
</dbReference>
<dbReference type="OrthoDB" id="7619858at2"/>
<evidence type="ECO:0000256" key="2">
    <source>
        <dbReference type="ARBA" id="ARBA00022692"/>
    </source>
</evidence>
<dbReference type="PANTHER" id="PTHR35814">
    <property type="match status" value="1"/>
</dbReference>
<name>A0A1Y5SHY4_9RHOB</name>
<evidence type="ECO:0000313" key="6">
    <source>
        <dbReference type="EMBL" id="SLN41226.1"/>
    </source>
</evidence>
<evidence type="ECO:0000256" key="5">
    <source>
        <dbReference type="SAM" id="Phobius"/>
    </source>
</evidence>
<dbReference type="Proteomes" id="UP000193307">
    <property type="component" value="Unassembled WGS sequence"/>
</dbReference>
<dbReference type="STRING" id="658057.SAMN04488032_104180"/>
<dbReference type="RefSeq" id="WP_085849050.1">
    <property type="nucleotide sequence ID" value="NZ_FNZV01000004.1"/>
</dbReference>
<keyword evidence="7" id="KW-1185">Reference proteome</keyword>
<keyword evidence="4 5" id="KW-0472">Membrane</keyword>
<feature type="transmembrane region" description="Helical" evidence="5">
    <location>
        <begin position="55"/>
        <end position="85"/>
    </location>
</feature>
<evidence type="ECO:0000313" key="7">
    <source>
        <dbReference type="Proteomes" id="UP000193307"/>
    </source>
</evidence>
<reference evidence="6 7" key="1">
    <citation type="submission" date="2017-03" db="EMBL/GenBank/DDBJ databases">
        <authorList>
            <person name="Afonso C.L."/>
            <person name="Miller P.J."/>
            <person name="Scott M.A."/>
            <person name="Spackman E."/>
            <person name="Goraichik I."/>
            <person name="Dimitrov K.M."/>
            <person name="Suarez D.L."/>
            <person name="Swayne D.E."/>
        </authorList>
    </citation>
    <scope>NUCLEOTIDE SEQUENCE [LARGE SCALE GENOMIC DNA]</scope>
    <source>
        <strain evidence="6 7">CECT 7971</strain>
    </source>
</reference>
<sequence>MLPLTSIFASLAALIYIYLTIRVIAIRRSKQISLGTGGIPQLETRMRQHGNFNEYAPITLLLLAMAELQGAASVLICGLGIAFLISRVAHAFGLGLMRQPIGLKLRTLGVLLCFAVLIVLVITLLSLALF</sequence>
<accession>A0A1Y5SHY4</accession>